<dbReference type="GO" id="GO:0046961">
    <property type="term" value="F:proton-transporting ATPase activity, rotational mechanism"/>
    <property type="evidence" value="ECO:0007669"/>
    <property type="project" value="InterPro"/>
</dbReference>
<keyword evidence="4 15" id="KW-0813">Transport</keyword>
<proteinExistence type="inferred from homology"/>
<comment type="similarity">
    <text evidence="3 15">Belongs to the ATPase alpha/beta chains family.</text>
</comment>
<evidence type="ECO:0000256" key="11">
    <source>
        <dbReference type="ARBA" id="ARBA00029434"/>
    </source>
</evidence>
<evidence type="ECO:0000256" key="3">
    <source>
        <dbReference type="ARBA" id="ARBA00008936"/>
    </source>
</evidence>
<dbReference type="GO" id="GO:0005524">
    <property type="term" value="F:ATP binding"/>
    <property type="evidence" value="ECO:0007669"/>
    <property type="project" value="UniProtKB-KW"/>
</dbReference>
<dbReference type="PANTHER" id="PTHR43389:SF5">
    <property type="entry name" value="V-TYPE PROTON ATPASE SUBUNIT B, BRAIN ISOFORM"/>
    <property type="match status" value="1"/>
</dbReference>
<evidence type="ECO:0000256" key="12">
    <source>
        <dbReference type="ARBA" id="ARBA00037827"/>
    </source>
</evidence>
<keyword evidence="7" id="KW-0067">ATP-binding</keyword>
<dbReference type="GO" id="GO:0042470">
    <property type="term" value="C:melanosome"/>
    <property type="evidence" value="ECO:0007669"/>
    <property type="project" value="UniProtKB-SubCell"/>
</dbReference>
<evidence type="ECO:0000259" key="16">
    <source>
        <dbReference type="Pfam" id="PF00006"/>
    </source>
</evidence>
<dbReference type="Pfam" id="PF22919">
    <property type="entry name" value="ATP-synt_VA_C"/>
    <property type="match status" value="1"/>
</dbReference>
<dbReference type="InterPro" id="IPR004100">
    <property type="entry name" value="ATPase_F1/V1/A1_a/bsu_N"/>
</dbReference>
<dbReference type="Ensembl" id="ENSOMYT00000070950.2">
    <property type="protein sequence ID" value="ENSOMYP00000065147.2"/>
    <property type="gene ID" value="ENSOMYG00000029918.2"/>
</dbReference>
<evidence type="ECO:0000256" key="6">
    <source>
        <dbReference type="ARBA" id="ARBA00022781"/>
    </source>
</evidence>
<dbReference type="FunFam" id="3.40.50.12240:FF:000001">
    <property type="entry name" value="V-type proton ATPase subunit B, brain"/>
    <property type="match status" value="1"/>
</dbReference>
<dbReference type="GO" id="GO:0046034">
    <property type="term" value="P:ATP metabolic process"/>
    <property type="evidence" value="ECO:0007669"/>
    <property type="project" value="InterPro"/>
</dbReference>
<evidence type="ECO:0000256" key="8">
    <source>
        <dbReference type="ARBA" id="ARBA00023018"/>
    </source>
</evidence>
<evidence type="ECO:0000256" key="15">
    <source>
        <dbReference type="RuleBase" id="RU366021"/>
    </source>
</evidence>
<dbReference type="GO" id="GO:0007035">
    <property type="term" value="P:vacuolar acidification"/>
    <property type="evidence" value="ECO:0007669"/>
    <property type="project" value="TreeGrafter"/>
</dbReference>
<dbReference type="GeneTree" id="ENSGT00940000155068"/>
<evidence type="ECO:0000256" key="9">
    <source>
        <dbReference type="ARBA" id="ARBA00023065"/>
    </source>
</evidence>
<dbReference type="InterPro" id="IPR027417">
    <property type="entry name" value="P-loop_NTPase"/>
</dbReference>
<keyword evidence="6 15" id="KW-0375">Hydrogen ion transport</keyword>
<dbReference type="InterPro" id="IPR000194">
    <property type="entry name" value="ATPase_F1/V1/A1_a/bsu_nucl-bd"/>
</dbReference>
<comment type="function">
    <text evidence="13">Non-catalytic subunit of the V1 complex of vacuolar(H+)-ATPase (V-ATPase), a multisubunit enzyme composed of a peripheral complex (V1) that hydrolyzes ATP and a membrane integral complex (V0) that translocates protons. V-ATPase is responsible for acidifying and maintaining the pH of intracellular compartments and in some cell types, is targeted to the plasma membrane, where it is responsible for acidifying the extracellular environment. In renal intercalated cells, can partially compensate the lack of ATP6V1B1 and mediate secretion of protons (H+) into the urine under base-line conditions but not in conditions of acid load.</text>
</comment>
<evidence type="ECO:0000313" key="20">
    <source>
        <dbReference type="Proteomes" id="UP000694395"/>
    </source>
</evidence>
<dbReference type="PIRSF" id="PIRSF039114">
    <property type="entry name" value="V-ATPsynth_beta/V-ATPase_B"/>
    <property type="match status" value="1"/>
</dbReference>
<protein>
    <recommendedName>
        <fullName evidence="15">Vacuolar proton pump subunit B</fullName>
        <shortName evidence="15">V-ATPase subunit B</shortName>
    </recommendedName>
    <alternativeName>
        <fullName evidence="15">Vacuolar proton pump subunit B</fullName>
    </alternativeName>
</protein>
<dbReference type="PANTHER" id="PTHR43389">
    <property type="entry name" value="V-TYPE PROTON ATPASE SUBUNIT B"/>
    <property type="match status" value="1"/>
</dbReference>
<dbReference type="Pfam" id="PF02874">
    <property type="entry name" value="ATP-synt_ab_N"/>
    <property type="match status" value="1"/>
</dbReference>
<keyword evidence="9 15" id="KW-0406">Ion transport</keyword>
<evidence type="ECO:0000259" key="18">
    <source>
        <dbReference type="Pfam" id="PF22919"/>
    </source>
</evidence>
<reference evidence="19" key="3">
    <citation type="submission" date="2025-09" db="UniProtKB">
        <authorList>
            <consortium name="Ensembl"/>
        </authorList>
    </citation>
    <scope>IDENTIFICATION</scope>
</reference>
<dbReference type="GO" id="GO:0030672">
    <property type="term" value="C:synaptic vesicle membrane"/>
    <property type="evidence" value="ECO:0007669"/>
    <property type="project" value="UniProtKB-SubCell"/>
</dbReference>
<evidence type="ECO:0000256" key="7">
    <source>
        <dbReference type="ARBA" id="ARBA00022840"/>
    </source>
</evidence>
<evidence type="ECO:0000256" key="13">
    <source>
        <dbReference type="ARBA" id="ARBA00045731"/>
    </source>
</evidence>
<feature type="domain" description="ATP synthase A/B type C-terminal" evidence="18">
    <location>
        <begin position="387"/>
        <end position="486"/>
    </location>
</feature>
<evidence type="ECO:0000256" key="14">
    <source>
        <dbReference type="ARBA" id="ARBA00046696"/>
    </source>
</evidence>
<dbReference type="CDD" id="cd01135">
    <property type="entry name" value="V_A-ATPase_B"/>
    <property type="match status" value="1"/>
</dbReference>
<accession>A0A8C7SAU0</accession>
<evidence type="ECO:0000259" key="17">
    <source>
        <dbReference type="Pfam" id="PF02874"/>
    </source>
</evidence>
<keyword evidence="8" id="KW-0770">Synapse</keyword>
<name>A0A8C7SAU0_ONCMY</name>
<dbReference type="InterPro" id="IPR005723">
    <property type="entry name" value="ATPase_V1-cplx_bsu"/>
</dbReference>
<dbReference type="InterPro" id="IPR020003">
    <property type="entry name" value="ATPase_a/bsu_AS"/>
</dbReference>
<organism evidence="19 20">
    <name type="scientific">Oncorhynchus mykiss</name>
    <name type="common">Rainbow trout</name>
    <name type="synonym">Salmo gairdneri</name>
    <dbReference type="NCBI Taxonomy" id="8022"/>
    <lineage>
        <taxon>Eukaryota</taxon>
        <taxon>Metazoa</taxon>
        <taxon>Chordata</taxon>
        <taxon>Craniata</taxon>
        <taxon>Vertebrata</taxon>
        <taxon>Euteleostomi</taxon>
        <taxon>Actinopterygii</taxon>
        <taxon>Neopterygii</taxon>
        <taxon>Teleostei</taxon>
        <taxon>Protacanthopterygii</taxon>
        <taxon>Salmoniformes</taxon>
        <taxon>Salmonidae</taxon>
        <taxon>Salmoninae</taxon>
        <taxon>Oncorhynchus</taxon>
    </lineage>
</organism>
<dbReference type="SUPFAM" id="SSF52540">
    <property type="entry name" value="P-loop containing nucleoside triphosphate hydrolases"/>
    <property type="match status" value="1"/>
</dbReference>
<dbReference type="GO" id="GO:0030665">
    <property type="term" value="C:clathrin-coated vesicle membrane"/>
    <property type="evidence" value="ECO:0007669"/>
    <property type="project" value="UniProtKB-SubCell"/>
</dbReference>
<dbReference type="GO" id="GO:0033180">
    <property type="term" value="C:proton-transporting V-type ATPase, V1 domain"/>
    <property type="evidence" value="ECO:0007669"/>
    <property type="project" value="InterPro"/>
</dbReference>
<sequence length="498" mass="55173">MVSGAVNELSSAVTGNKTAASREQVLAVKRDYISQPRLSELLAVVQFPRYAEIVHLTLPDGTKRSGQVLEVTGSKAVVQVFEGTSGIDAKKTSCEFTGDILRTPVSEDMLGRVFNGSGKPIDKGPTVMAEDYLDIMGQPINPQCRIYPEEMIQTGISAIDGMNSIARGQKIPIFSAAGLPHNEIAAQICRQAGLVRKSKDVMDYSDDNFAIVFAAMGVNMETARFFKSDFEENGSMDNVCLFLNLANDPTIERIITPRLALTSAEYLAYQCEKHVLVILTDMSSYAEALREVSAAREEVPGRRGFPGYMYTDLATIYERAGRVEGRNGSITQIPILTMPNDDITHPIPDLTGYITEGQIYVDRQLHNRQIYPPINVLPSLSRLMKSAIGEGMTRKDHSDVSNQLYACYAIGKDVQAMKAVVGEEALTPDDLLYLEFLQKFEKNFIAQGAYENRTVFETLDIGWQLMRIFPKEMLKRIPQSTLAEFYPRLNAQTLGTSS</sequence>
<dbReference type="InterPro" id="IPR022879">
    <property type="entry name" value="V-ATPase_su_B/beta"/>
</dbReference>
<dbReference type="PROSITE" id="PS00152">
    <property type="entry name" value="ATPASE_ALPHA_BETA"/>
    <property type="match status" value="1"/>
</dbReference>
<dbReference type="HAMAP" id="MF_00310">
    <property type="entry name" value="ATP_synth_B_arch"/>
    <property type="match status" value="1"/>
</dbReference>
<comment type="subunit">
    <text evidence="14">V-ATPase is a heteromultimeric enzyme made up of two complexes: the ATP-hydrolytic V1 complex and the proton translocation V0 complex. The V1 complex consists of three catalytic AB heterodimers that form a heterohexamer, three peripheral stalks each consisting of EG heterodimers, one central rotor including subunits D and F, and the regulatory subunits C and H. The proton translocation complex V0 consists of the proton transport subunit a, a ring of proteolipid subunits c9c'', rotary subunit d, subunits e and f, and the accessory subunits ATP6AP1/Ac45 and ATP6AP2/PRR.</text>
</comment>
<dbReference type="CDD" id="cd18118">
    <property type="entry name" value="ATP-synt_V_A-type_beta_N"/>
    <property type="match status" value="1"/>
</dbReference>
<dbReference type="Proteomes" id="UP000694395">
    <property type="component" value="Chromosome Y"/>
</dbReference>
<dbReference type="Pfam" id="PF00006">
    <property type="entry name" value="ATP-synt_ab"/>
    <property type="match status" value="1"/>
</dbReference>
<reference evidence="19" key="1">
    <citation type="submission" date="2020-07" db="EMBL/GenBank/DDBJ databases">
        <title>A long reads based de novo assembly of the rainbow trout Arlee double haploid line genome.</title>
        <authorList>
            <person name="Gao G."/>
            <person name="Palti Y."/>
        </authorList>
    </citation>
    <scope>NUCLEOTIDE SEQUENCE [LARGE SCALE GENOMIC DNA]</scope>
</reference>
<gene>
    <name evidence="19" type="primary">atp6v1b2</name>
</gene>
<reference evidence="19" key="2">
    <citation type="submission" date="2025-08" db="UniProtKB">
        <authorList>
            <consortium name="Ensembl"/>
        </authorList>
    </citation>
    <scope>IDENTIFICATION</scope>
</reference>
<evidence type="ECO:0000256" key="10">
    <source>
        <dbReference type="ARBA" id="ARBA00023329"/>
    </source>
</evidence>
<dbReference type="NCBIfam" id="NF003235">
    <property type="entry name" value="PRK04196.1"/>
    <property type="match status" value="1"/>
</dbReference>
<comment type="subcellular location">
    <subcellularLocation>
        <location evidence="1">Apical cell membrane</location>
    </subcellularLocation>
    <subcellularLocation>
        <location evidence="11">Cytoplasmic vesicle</location>
        <location evidence="11">Clathrin-coated vesicle membrane</location>
        <topology evidence="11">Peripheral membrane protein</topology>
    </subcellularLocation>
    <subcellularLocation>
        <location evidence="12">Cytoplasmic vesicle</location>
        <location evidence="12">Secretory vesicle</location>
        <location evidence="12">Synaptic vesicle membrane</location>
        <topology evidence="12">Peripheral membrane protein</topology>
    </subcellularLocation>
    <subcellularLocation>
        <location evidence="2">Melanosome</location>
    </subcellularLocation>
</comment>
<dbReference type="GO" id="GO:0016324">
    <property type="term" value="C:apical plasma membrane"/>
    <property type="evidence" value="ECO:0007669"/>
    <property type="project" value="UniProtKB-SubCell"/>
</dbReference>
<keyword evidence="10" id="KW-0968">Cytoplasmic vesicle</keyword>
<evidence type="ECO:0000313" key="19">
    <source>
        <dbReference type="Ensembl" id="ENSOMYP00000065147.2"/>
    </source>
</evidence>
<feature type="domain" description="ATPase F1/V1/A1 complex alpha/beta subunit nucleotide-binding" evidence="16">
    <location>
        <begin position="155"/>
        <end position="381"/>
    </location>
</feature>
<keyword evidence="5" id="KW-0547">Nucleotide-binding</keyword>
<dbReference type="NCBIfam" id="TIGR01040">
    <property type="entry name" value="V-ATPase_V1_B"/>
    <property type="match status" value="1"/>
</dbReference>
<evidence type="ECO:0000256" key="5">
    <source>
        <dbReference type="ARBA" id="ARBA00022741"/>
    </source>
</evidence>
<evidence type="ECO:0000256" key="1">
    <source>
        <dbReference type="ARBA" id="ARBA00004221"/>
    </source>
</evidence>
<evidence type="ECO:0000256" key="2">
    <source>
        <dbReference type="ARBA" id="ARBA00004223"/>
    </source>
</evidence>
<dbReference type="AlphaFoldDB" id="A0A8C7SAU0"/>
<dbReference type="Gene3D" id="3.40.50.12240">
    <property type="match status" value="1"/>
</dbReference>
<keyword evidence="20" id="KW-1185">Reference proteome</keyword>
<feature type="domain" description="ATPase F1/V1/A1 complex alpha/beta subunit N-terminal" evidence="17">
    <location>
        <begin position="47"/>
        <end position="98"/>
    </location>
</feature>
<dbReference type="CDD" id="cd18112">
    <property type="entry name" value="ATP-synt_V_A-type_beta_C"/>
    <property type="match status" value="1"/>
</dbReference>
<evidence type="ECO:0000256" key="4">
    <source>
        <dbReference type="ARBA" id="ARBA00022448"/>
    </source>
</evidence>
<dbReference type="InterPro" id="IPR055190">
    <property type="entry name" value="ATP-synt_VA_C"/>
</dbReference>